<name>A0A1W6AWG7_ECOLX</name>
<dbReference type="GO" id="GO:0016757">
    <property type="term" value="F:glycosyltransferase activity"/>
    <property type="evidence" value="ECO:0007669"/>
    <property type="project" value="InterPro"/>
</dbReference>
<evidence type="ECO:0000313" key="3">
    <source>
        <dbReference type="EMBL" id="ARJ35763.1"/>
    </source>
</evidence>
<feature type="domain" description="Glycosyl transferase family 1" evidence="1">
    <location>
        <begin position="187"/>
        <end position="353"/>
    </location>
</feature>
<gene>
    <name evidence="3" type="primary">wbbO</name>
</gene>
<dbReference type="Pfam" id="PF13477">
    <property type="entry name" value="Glyco_trans_4_2"/>
    <property type="match status" value="1"/>
</dbReference>
<dbReference type="EMBL" id="KY379508">
    <property type="protein sequence ID" value="ARJ35763.1"/>
    <property type="molecule type" value="Genomic_DNA"/>
</dbReference>
<dbReference type="RefSeq" id="WP_064669665.1">
    <property type="nucleotide sequence ID" value="NZ_CP053211.1"/>
</dbReference>
<reference evidence="3" key="1">
    <citation type="journal article" date="2017" name="Glycobiology">
        <title>A gene cluster at an unusual chromosomal location responsible for the novel O-antigen synthesis in Escherichia coli O62 by the ABC transporter-dependent pathway.</title>
        <authorList>
            <person name="Hou X."/>
            <person name="Perepelov A.V."/>
            <person name="Guo X."/>
            <person name="Senchenkova S.N."/>
            <person name="Shashkov A.S."/>
            <person name="Liu B."/>
            <person name="Knirel Y.A."/>
            <person name="Wang L."/>
        </authorList>
    </citation>
    <scope>NUCLEOTIDE SEQUENCE</scope>
    <source>
        <strain evidence="3">O62</strain>
    </source>
</reference>
<organism evidence="3">
    <name type="scientific">Escherichia coli</name>
    <dbReference type="NCBI Taxonomy" id="562"/>
    <lineage>
        <taxon>Bacteria</taxon>
        <taxon>Pseudomonadati</taxon>
        <taxon>Pseudomonadota</taxon>
        <taxon>Gammaproteobacteria</taxon>
        <taxon>Enterobacterales</taxon>
        <taxon>Enterobacteriaceae</taxon>
        <taxon>Escherichia</taxon>
    </lineage>
</organism>
<sequence>MKRKLCYFVNSAWYFELHWVDRGVAAIKSGYEVYVIANFSDAATVQRLSSLGFHCINTYIDEKNINPLVFIKDFLVAKKILDKVKPDILHCITIKPGVISCLWAKYNNVGLVYSFVGLGRVFESNRIIFRTLKVIVTKLYRYLFNNINYKLVFEHRNDQHKMLSLLHLPKNNSIVIDGAGIDISYFNFKTPKKDSPATIFFAGRMLKSKGLNDLIQAKNLLKQRGIDCILKVAGILVDNDEDAISRKQIQQWQDQDDIEWLGTRTDIKELLEAAHVVALPSLYPEGIPRILLEAGAVGRPCVVYDNDGCNALIVDNYNGFVVERSNVSKLADKISLLITNPDERDRMGKNARQNIEERFTSTLVIEQTLKVYQEIYNK</sequence>
<dbReference type="Gene3D" id="3.40.50.2000">
    <property type="entry name" value="Glycogen Phosphorylase B"/>
    <property type="match status" value="2"/>
</dbReference>
<dbReference type="PANTHER" id="PTHR12526">
    <property type="entry name" value="GLYCOSYLTRANSFERASE"/>
    <property type="match status" value="1"/>
</dbReference>
<dbReference type="PANTHER" id="PTHR12526:SF638">
    <property type="entry name" value="SPORE COAT PROTEIN SA"/>
    <property type="match status" value="1"/>
</dbReference>
<evidence type="ECO:0000259" key="1">
    <source>
        <dbReference type="Pfam" id="PF00534"/>
    </source>
</evidence>
<dbReference type="InterPro" id="IPR001296">
    <property type="entry name" value="Glyco_trans_1"/>
</dbReference>
<accession>A0A1W6AWG7</accession>
<proteinExistence type="predicted"/>
<dbReference type="SUPFAM" id="SSF53756">
    <property type="entry name" value="UDP-Glycosyltransferase/glycogen phosphorylase"/>
    <property type="match status" value="1"/>
</dbReference>
<dbReference type="Pfam" id="PF00534">
    <property type="entry name" value="Glycos_transf_1"/>
    <property type="match status" value="1"/>
</dbReference>
<protein>
    <submittedName>
        <fullName evidence="3">Galactosyl transferase</fullName>
    </submittedName>
</protein>
<dbReference type="GO" id="GO:1901135">
    <property type="term" value="P:carbohydrate derivative metabolic process"/>
    <property type="evidence" value="ECO:0007669"/>
    <property type="project" value="UniProtKB-ARBA"/>
</dbReference>
<evidence type="ECO:0000259" key="2">
    <source>
        <dbReference type="Pfam" id="PF13477"/>
    </source>
</evidence>
<dbReference type="AlphaFoldDB" id="A0A1W6AWG7"/>
<dbReference type="InterPro" id="IPR028098">
    <property type="entry name" value="Glyco_trans_4-like_N"/>
</dbReference>
<dbReference type="CDD" id="cd03808">
    <property type="entry name" value="GT4_CapM-like"/>
    <property type="match status" value="1"/>
</dbReference>
<keyword evidence="3" id="KW-0808">Transferase</keyword>
<feature type="domain" description="Glycosyltransferase subfamily 4-like N-terminal" evidence="2">
    <location>
        <begin position="4"/>
        <end position="148"/>
    </location>
</feature>